<feature type="transmembrane region" description="Helical" evidence="1">
    <location>
        <begin position="26"/>
        <end position="45"/>
    </location>
</feature>
<evidence type="ECO:0000313" key="3">
    <source>
        <dbReference type="Proteomes" id="UP000824890"/>
    </source>
</evidence>
<evidence type="ECO:0000313" key="2">
    <source>
        <dbReference type="EMBL" id="KAH0925565.1"/>
    </source>
</evidence>
<sequence length="152" mass="17165">ISSSKAKEHLKVSSSFRVCCDGSRSAAIDVFILIVIIISYGFLIIPCSKFITVKAVFINLAARRLHKNGLGSVEVVYMRSSAAYQAMKSYINVQLAEETVAHRQARALERVWICNQNTAEIFSDAKYNIYDADKTYELSYCRMMDQIEAFSQ</sequence>
<keyword evidence="3" id="KW-1185">Reference proteome</keyword>
<name>A0ABQ8D858_BRANA</name>
<keyword evidence="1" id="KW-1133">Transmembrane helix</keyword>
<gene>
    <name evidence="2" type="ORF">HID58_017821</name>
</gene>
<comment type="caution">
    <text evidence="2">The sequence shown here is derived from an EMBL/GenBank/DDBJ whole genome shotgun (WGS) entry which is preliminary data.</text>
</comment>
<dbReference type="Proteomes" id="UP000824890">
    <property type="component" value="Unassembled WGS sequence"/>
</dbReference>
<organism evidence="2 3">
    <name type="scientific">Brassica napus</name>
    <name type="common">Rape</name>
    <dbReference type="NCBI Taxonomy" id="3708"/>
    <lineage>
        <taxon>Eukaryota</taxon>
        <taxon>Viridiplantae</taxon>
        <taxon>Streptophyta</taxon>
        <taxon>Embryophyta</taxon>
        <taxon>Tracheophyta</taxon>
        <taxon>Spermatophyta</taxon>
        <taxon>Magnoliopsida</taxon>
        <taxon>eudicotyledons</taxon>
        <taxon>Gunneridae</taxon>
        <taxon>Pentapetalae</taxon>
        <taxon>rosids</taxon>
        <taxon>malvids</taxon>
        <taxon>Brassicales</taxon>
        <taxon>Brassicaceae</taxon>
        <taxon>Brassiceae</taxon>
        <taxon>Brassica</taxon>
    </lineage>
</organism>
<feature type="non-terminal residue" evidence="2">
    <location>
        <position position="1"/>
    </location>
</feature>
<feature type="non-terminal residue" evidence="2">
    <location>
        <position position="152"/>
    </location>
</feature>
<reference evidence="2 3" key="1">
    <citation type="submission" date="2021-05" db="EMBL/GenBank/DDBJ databases">
        <title>Genome Assembly of Synthetic Allotetraploid Brassica napus Reveals Homoeologous Exchanges between Subgenomes.</title>
        <authorList>
            <person name="Davis J.T."/>
        </authorList>
    </citation>
    <scope>NUCLEOTIDE SEQUENCE [LARGE SCALE GENOMIC DNA]</scope>
    <source>
        <strain evidence="3">cv. Da-Ae</strain>
        <tissue evidence="2">Seedling</tissue>
    </source>
</reference>
<protein>
    <submittedName>
        <fullName evidence="2">Uncharacterized protein</fullName>
    </submittedName>
</protein>
<proteinExistence type="predicted"/>
<keyword evidence="1" id="KW-0812">Transmembrane</keyword>
<dbReference type="EMBL" id="JAGKQM010000005">
    <property type="protein sequence ID" value="KAH0925565.1"/>
    <property type="molecule type" value="Genomic_DNA"/>
</dbReference>
<accession>A0ABQ8D858</accession>
<keyword evidence="1" id="KW-0472">Membrane</keyword>
<evidence type="ECO:0000256" key="1">
    <source>
        <dbReference type="SAM" id="Phobius"/>
    </source>
</evidence>